<name>A0A2V3ZV49_9BACT</name>
<keyword evidence="2" id="KW-1185">Reference proteome</keyword>
<dbReference type="Proteomes" id="UP000248079">
    <property type="component" value="Unassembled WGS sequence"/>
</dbReference>
<dbReference type="SUPFAM" id="SSF51161">
    <property type="entry name" value="Trimeric LpxA-like enzymes"/>
    <property type="match status" value="1"/>
</dbReference>
<dbReference type="InterPro" id="IPR001451">
    <property type="entry name" value="Hexapep"/>
</dbReference>
<evidence type="ECO:0000313" key="2">
    <source>
        <dbReference type="Proteomes" id="UP000248079"/>
    </source>
</evidence>
<dbReference type="InterPro" id="IPR050484">
    <property type="entry name" value="Transf_Hexapept/Carb_Anhydrase"/>
</dbReference>
<dbReference type="PANTHER" id="PTHR13061:SF29">
    <property type="entry name" value="GAMMA CARBONIC ANHYDRASE-LIKE 1, MITOCHONDRIAL-RELATED"/>
    <property type="match status" value="1"/>
</dbReference>
<reference evidence="1 2" key="1">
    <citation type="submission" date="2018-05" db="EMBL/GenBank/DDBJ databases">
        <title>Marinifilum breve JC075T sp. nov., a marine bacterium isolated from Yongle Blue Hole in the South China Sea.</title>
        <authorList>
            <person name="Fu T."/>
        </authorList>
    </citation>
    <scope>NUCLEOTIDE SEQUENCE [LARGE SCALE GENOMIC DNA]</scope>
    <source>
        <strain evidence="1 2">JC075</strain>
    </source>
</reference>
<proteinExistence type="predicted"/>
<organism evidence="1 2">
    <name type="scientific">Marinifilum breve</name>
    <dbReference type="NCBI Taxonomy" id="2184082"/>
    <lineage>
        <taxon>Bacteria</taxon>
        <taxon>Pseudomonadati</taxon>
        <taxon>Bacteroidota</taxon>
        <taxon>Bacteroidia</taxon>
        <taxon>Marinilabiliales</taxon>
        <taxon>Marinifilaceae</taxon>
    </lineage>
</organism>
<dbReference type="CDD" id="cd04645">
    <property type="entry name" value="LbH_gamma_CA_like"/>
    <property type="match status" value="1"/>
</dbReference>
<protein>
    <submittedName>
        <fullName evidence="1">Gamma carbonic anhydrase family protein</fullName>
    </submittedName>
</protein>
<evidence type="ECO:0000313" key="1">
    <source>
        <dbReference type="EMBL" id="PXX98960.1"/>
    </source>
</evidence>
<dbReference type="Gene3D" id="2.160.10.10">
    <property type="entry name" value="Hexapeptide repeat proteins"/>
    <property type="match status" value="1"/>
</dbReference>
<dbReference type="InterPro" id="IPR011004">
    <property type="entry name" value="Trimer_LpxA-like_sf"/>
</dbReference>
<sequence>MAIVRDLNGKSPKFGKNCFLAENAAIIGNVEMGDDCSIWYSAVLRGDVHYIKLGTNVNVQDNATIHATYKKSPTNIGNNVSIAHNAVVHGCTIKDNVLIGMGAVVLDDAVIESNSIVAAGSVVTKGTHVESGSVYAGSPAKKIKEISPELLEGEINRIANSYAMYASWYQTDEETIKE</sequence>
<gene>
    <name evidence="1" type="ORF">DF185_13835</name>
</gene>
<dbReference type="RefSeq" id="WP_110361355.1">
    <property type="nucleotide sequence ID" value="NZ_QFLI01000006.1"/>
</dbReference>
<dbReference type="EMBL" id="QFLI01000006">
    <property type="protein sequence ID" value="PXX98960.1"/>
    <property type="molecule type" value="Genomic_DNA"/>
</dbReference>
<dbReference type="PANTHER" id="PTHR13061">
    <property type="entry name" value="DYNACTIN SUBUNIT P25"/>
    <property type="match status" value="1"/>
</dbReference>
<dbReference type="Pfam" id="PF00132">
    <property type="entry name" value="Hexapep"/>
    <property type="match status" value="1"/>
</dbReference>
<dbReference type="InterPro" id="IPR047324">
    <property type="entry name" value="LbH_gamma_CA-like"/>
</dbReference>
<dbReference type="AlphaFoldDB" id="A0A2V3ZV49"/>
<comment type="caution">
    <text evidence="1">The sequence shown here is derived from an EMBL/GenBank/DDBJ whole genome shotgun (WGS) entry which is preliminary data.</text>
</comment>
<dbReference type="OrthoDB" id="9803036at2"/>
<accession>A0A2V3ZV49</accession>